<dbReference type="PANTHER" id="PTHR32166">
    <property type="entry name" value="OSJNBA0013A04.12 PROTEIN"/>
    <property type="match status" value="1"/>
</dbReference>
<feature type="domain" description="DUF659" evidence="1">
    <location>
        <begin position="36"/>
        <end position="116"/>
    </location>
</feature>
<sequence length="241" mass="27696">MHKLQIWILKEEKNAISAIVDEAKPSWIETNCSIMSEVKDAKLLFRLLDEVVEEVGEKNAIQVITDNALAYKAAGQMLMEKGKNLYWTPCAAHCFDLMFEDVLKLPLHPSVFHQSQENNKPYPRSCMGFSGGKKIYWWRFGQTRCYSICHCISYFSKLVWSKGWTFTSKKWKTSAYASCSFGENVPNIILKSKSFWPGVIYVLNTTKSLVIVLQMVGSEKYPSMGFIDEAMYRAKEKLLKI</sequence>
<keyword evidence="2" id="KW-1185">Reference proteome</keyword>
<reference evidence="3" key="1">
    <citation type="submission" date="2025-08" db="UniProtKB">
        <authorList>
            <consortium name="RefSeq"/>
        </authorList>
    </citation>
    <scope>IDENTIFICATION</scope>
</reference>
<dbReference type="Pfam" id="PF04937">
    <property type="entry name" value="DUF659"/>
    <property type="match status" value="1"/>
</dbReference>
<dbReference type="PANTHER" id="PTHR32166:SF122">
    <property type="entry name" value="OS09G0499600 PROTEIN"/>
    <property type="match status" value="1"/>
</dbReference>
<dbReference type="InterPro" id="IPR007021">
    <property type="entry name" value="DUF659"/>
</dbReference>
<evidence type="ECO:0000259" key="1">
    <source>
        <dbReference type="Pfam" id="PF04937"/>
    </source>
</evidence>
<name>A0ABM4D0B1_HYDVU</name>
<gene>
    <name evidence="3" type="primary">LOC136087952</name>
</gene>
<evidence type="ECO:0000313" key="2">
    <source>
        <dbReference type="Proteomes" id="UP001652625"/>
    </source>
</evidence>
<organism evidence="2 3">
    <name type="scientific">Hydra vulgaris</name>
    <name type="common">Hydra</name>
    <name type="synonym">Hydra attenuata</name>
    <dbReference type="NCBI Taxonomy" id="6087"/>
    <lineage>
        <taxon>Eukaryota</taxon>
        <taxon>Metazoa</taxon>
        <taxon>Cnidaria</taxon>
        <taxon>Hydrozoa</taxon>
        <taxon>Hydroidolina</taxon>
        <taxon>Anthoathecata</taxon>
        <taxon>Aplanulata</taxon>
        <taxon>Hydridae</taxon>
        <taxon>Hydra</taxon>
    </lineage>
</organism>
<evidence type="ECO:0000313" key="3">
    <source>
        <dbReference type="RefSeq" id="XP_065667656.1"/>
    </source>
</evidence>
<accession>A0ABM4D0B1</accession>
<dbReference type="InterPro" id="IPR012337">
    <property type="entry name" value="RNaseH-like_sf"/>
</dbReference>
<dbReference type="SUPFAM" id="SSF53098">
    <property type="entry name" value="Ribonuclease H-like"/>
    <property type="match status" value="1"/>
</dbReference>
<dbReference type="Proteomes" id="UP001652625">
    <property type="component" value="Chromosome 12"/>
</dbReference>
<dbReference type="RefSeq" id="XP_065667656.1">
    <property type="nucleotide sequence ID" value="XM_065811584.1"/>
</dbReference>
<protein>
    <submittedName>
        <fullName evidence="3">Uncharacterized protein LOC136087952</fullName>
    </submittedName>
</protein>
<dbReference type="GeneID" id="136087952"/>
<proteinExistence type="predicted"/>